<evidence type="ECO:0000259" key="1">
    <source>
        <dbReference type="Pfam" id="PF20231"/>
    </source>
</evidence>
<dbReference type="HOGENOM" id="CLU_009487_6_1_1"/>
<dbReference type="EMBL" id="KN818396">
    <property type="protein sequence ID" value="KIL56856.1"/>
    <property type="molecule type" value="Genomic_DNA"/>
</dbReference>
<protein>
    <recommendedName>
        <fullName evidence="1">DUF6589 domain-containing protein</fullName>
    </recommendedName>
</protein>
<feature type="non-terminal residue" evidence="2">
    <location>
        <position position="1"/>
    </location>
</feature>
<feature type="domain" description="DUF6589" evidence="1">
    <location>
        <begin position="2"/>
        <end position="309"/>
    </location>
</feature>
<gene>
    <name evidence="2" type="ORF">M378DRAFT_50983</name>
</gene>
<accession>A0A0C2WJL0</accession>
<dbReference type="Pfam" id="PF20231">
    <property type="entry name" value="DUF6589"/>
    <property type="match status" value="1"/>
</dbReference>
<evidence type="ECO:0000313" key="3">
    <source>
        <dbReference type="Proteomes" id="UP000054549"/>
    </source>
</evidence>
<name>A0A0C2WJL0_AMAMK</name>
<dbReference type="STRING" id="946122.A0A0C2WJL0"/>
<organism evidence="2 3">
    <name type="scientific">Amanita muscaria (strain Koide BX008)</name>
    <dbReference type="NCBI Taxonomy" id="946122"/>
    <lineage>
        <taxon>Eukaryota</taxon>
        <taxon>Fungi</taxon>
        <taxon>Dikarya</taxon>
        <taxon>Basidiomycota</taxon>
        <taxon>Agaricomycotina</taxon>
        <taxon>Agaricomycetes</taxon>
        <taxon>Agaricomycetidae</taxon>
        <taxon>Agaricales</taxon>
        <taxon>Pluteineae</taxon>
        <taxon>Amanitaceae</taxon>
        <taxon>Amanita</taxon>
    </lineage>
</organism>
<dbReference type="AlphaFoldDB" id="A0A0C2WJL0"/>
<dbReference type="InParanoid" id="A0A0C2WJL0"/>
<dbReference type="OrthoDB" id="4743193at2759"/>
<keyword evidence="3" id="KW-1185">Reference proteome</keyword>
<feature type="non-terminal residue" evidence="2">
    <location>
        <position position="340"/>
    </location>
</feature>
<sequence length="340" mass="39198">IVLTHGDLGTGERIQSIFERRGIEETEYQRKQMIYFCPGLFHCKMACTDTLHRLLVKPEDISNDSTSLMNDVKVLRPRETYLIQTKPTFRQMHQVINHAGICRRLDCWCILAQKMDSSHASLESFATLQPTLEDLKNMANKLALEYANCKNLSLDRMKPGIERDEVLENSRLILKYLALYEEFSWAMNTGDIGRVERCLVSWIPLFKGTGKHKYATHLENFLRSVHFELPEATKHAVRYNWLLNVTGKPGKFRAVDWYVELHNLHMKVDHGGQGPNRTIKRIIAESALIGNYKSAHQVVERNFILSNQTCLHGEADMTKTFAEILAHYKESSPHDFIPGR</sequence>
<dbReference type="Proteomes" id="UP000054549">
    <property type="component" value="Unassembled WGS sequence"/>
</dbReference>
<dbReference type="InterPro" id="IPR046496">
    <property type="entry name" value="DUF6589"/>
</dbReference>
<evidence type="ECO:0000313" key="2">
    <source>
        <dbReference type="EMBL" id="KIL56856.1"/>
    </source>
</evidence>
<proteinExistence type="predicted"/>
<reference evidence="2 3" key="1">
    <citation type="submission" date="2014-04" db="EMBL/GenBank/DDBJ databases">
        <title>Evolutionary Origins and Diversification of the Mycorrhizal Mutualists.</title>
        <authorList>
            <consortium name="DOE Joint Genome Institute"/>
            <consortium name="Mycorrhizal Genomics Consortium"/>
            <person name="Kohler A."/>
            <person name="Kuo A."/>
            <person name="Nagy L.G."/>
            <person name="Floudas D."/>
            <person name="Copeland A."/>
            <person name="Barry K.W."/>
            <person name="Cichocki N."/>
            <person name="Veneault-Fourrey C."/>
            <person name="LaButti K."/>
            <person name="Lindquist E.A."/>
            <person name="Lipzen A."/>
            <person name="Lundell T."/>
            <person name="Morin E."/>
            <person name="Murat C."/>
            <person name="Riley R."/>
            <person name="Ohm R."/>
            <person name="Sun H."/>
            <person name="Tunlid A."/>
            <person name="Henrissat B."/>
            <person name="Grigoriev I.V."/>
            <person name="Hibbett D.S."/>
            <person name="Martin F."/>
        </authorList>
    </citation>
    <scope>NUCLEOTIDE SEQUENCE [LARGE SCALE GENOMIC DNA]</scope>
    <source>
        <strain evidence="2 3">Koide BX008</strain>
    </source>
</reference>